<dbReference type="Proteomes" id="UP001589890">
    <property type="component" value="Unassembled WGS sequence"/>
</dbReference>
<keyword evidence="3" id="KW-0460">Magnesium</keyword>
<comment type="cofactor">
    <cofactor evidence="1">
        <name>Mg(2+)</name>
        <dbReference type="ChEBI" id="CHEBI:18420"/>
    </cofactor>
</comment>
<evidence type="ECO:0000313" key="5">
    <source>
        <dbReference type="EMBL" id="MFC0627057.1"/>
    </source>
</evidence>
<reference evidence="5 6" key="1">
    <citation type="submission" date="2024-09" db="EMBL/GenBank/DDBJ databases">
        <authorList>
            <person name="Sun Q."/>
            <person name="Mori K."/>
        </authorList>
    </citation>
    <scope>NUCLEOTIDE SEQUENCE [LARGE SCALE GENOMIC DNA]</scope>
    <source>
        <strain evidence="5 6">CGMCC 1.15906</strain>
    </source>
</reference>
<name>A0ABV6QQZ3_9ACTN</name>
<dbReference type="RefSeq" id="WP_380051310.1">
    <property type="nucleotide sequence ID" value="NZ_JBHLTC010000030.1"/>
</dbReference>
<evidence type="ECO:0000256" key="1">
    <source>
        <dbReference type="ARBA" id="ARBA00001946"/>
    </source>
</evidence>
<dbReference type="SUPFAM" id="SSF55811">
    <property type="entry name" value="Nudix"/>
    <property type="match status" value="1"/>
</dbReference>
<evidence type="ECO:0000313" key="6">
    <source>
        <dbReference type="Proteomes" id="UP001589890"/>
    </source>
</evidence>
<feature type="domain" description="Nudix hydrolase" evidence="4">
    <location>
        <begin position="10"/>
        <end position="140"/>
    </location>
</feature>
<comment type="caution">
    <text evidence="5">The sequence shown here is derived from an EMBL/GenBank/DDBJ whole genome shotgun (WGS) entry which is preliminary data.</text>
</comment>
<evidence type="ECO:0000256" key="3">
    <source>
        <dbReference type="ARBA" id="ARBA00022842"/>
    </source>
</evidence>
<dbReference type="InterPro" id="IPR015797">
    <property type="entry name" value="NUDIX_hydrolase-like_dom_sf"/>
</dbReference>
<dbReference type="PROSITE" id="PS51462">
    <property type="entry name" value="NUDIX"/>
    <property type="match status" value="1"/>
</dbReference>
<dbReference type="PANTHER" id="PTHR43046:SF12">
    <property type="entry name" value="GDP-MANNOSE MANNOSYL HYDROLASE"/>
    <property type="match status" value="1"/>
</dbReference>
<organism evidence="5 6">
    <name type="scientific">Kribbella deserti</name>
    <dbReference type="NCBI Taxonomy" id="1926257"/>
    <lineage>
        <taxon>Bacteria</taxon>
        <taxon>Bacillati</taxon>
        <taxon>Actinomycetota</taxon>
        <taxon>Actinomycetes</taxon>
        <taxon>Propionibacteriales</taxon>
        <taxon>Kribbellaceae</taxon>
        <taxon>Kribbella</taxon>
    </lineage>
</organism>
<dbReference type="Pfam" id="PF00293">
    <property type="entry name" value="NUDIX"/>
    <property type="match status" value="1"/>
</dbReference>
<protein>
    <submittedName>
        <fullName evidence="5">NUDIX domain-containing protein</fullName>
    </submittedName>
</protein>
<gene>
    <name evidence="5" type="ORF">ACFFGN_23450</name>
</gene>
<dbReference type="Gene3D" id="3.90.79.10">
    <property type="entry name" value="Nucleoside Triphosphate Pyrophosphohydrolase"/>
    <property type="match status" value="1"/>
</dbReference>
<dbReference type="InterPro" id="IPR000086">
    <property type="entry name" value="NUDIX_hydrolase_dom"/>
</dbReference>
<proteinExistence type="predicted"/>
<keyword evidence="2" id="KW-0378">Hydrolase</keyword>
<dbReference type="CDD" id="cd18876">
    <property type="entry name" value="NUDIX_Hydrolase"/>
    <property type="match status" value="1"/>
</dbReference>
<accession>A0ABV6QQZ3</accession>
<dbReference type="EMBL" id="JBHLTC010000030">
    <property type="protein sequence ID" value="MFC0627057.1"/>
    <property type="molecule type" value="Genomic_DNA"/>
</dbReference>
<dbReference type="PANTHER" id="PTHR43046">
    <property type="entry name" value="GDP-MANNOSE MANNOSYL HYDROLASE"/>
    <property type="match status" value="1"/>
</dbReference>
<keyword evidence="6" id="KW-1185">Reference proteome</keyword>
<sequence>MPAQEAFAVAQPRVAAGALFRDENGRILLVKPTYKERWDIPGGYVEPGETPRQACGREVMEELALDRPVGRLLAVDWAPMPGEGDKLLFVFDGGQLDESEIEQIALPPEELKAFKFFEQGELSEVLTARLIRRITAASAALAGGDVAYLEAGHEPAPSQIASKS</sequence>
<evidence type="ECO:0000256" key="2">
    <source>
        <dbReference type="ARBA" id="ARBA00022801"/>
    </source>
</evidence>
<evidence type="ECO:0000259" key="4">
    <source>
        <dbReference type="PROSITE" id="PS51462"/>
    </source>
</evidence>
<dbReference type="InterPro" id="IPR020476">
    <property type="entry name" value="Nudix_hydrolase"/>
</dbReference>
<dbReference type="PRINTS" id="PR00502">
    <property type="entry name" value="NUDIXFAMILY"/>
</dbReference>